<proteinExistence type="predicted"/>
<evidence type="ECO:0000313" key="1">
    <source>
        <dbReference type="EMBL" id="BCX46284.1"/>
    </source>
</evidence>
<gene>
    <name evidence="1" type="ORF">HAHE_01920</name>
</gene>
<keyword evidence="2" id="KW-1185">Reference proteome</keyword>
<accession>A0ABM7RF17</accession>
<dbReference type="EMBL" id="AP024702">
    <property type="protein sequence ID" value="BCX46284.1"/>
    <property type="molecule type" value="Genomic_DNA"/>
</dbReference>
<reference evidence="1 2" key="1">
    <citation type="submission" date="2021-06" db="EMBL/GenBank/DDBJ databases">
        <title>Complete genome of Haloferula helveola possessing various polysaccharide degrading enzymes.</title>
        <authorList>
            <person name="Takami H."/>
            <person name="Huang C."/>
            <person name="Hamasaki K."/>
        </authorList>
    </citation>
    <scope>NUCLEOTIDE SEQUENCE [LARGE SCALE GENOMIC DNA]</scope>
    <source>
        <strain evidence="1 2">CN-1</strain>
    </source>
</reference>
<evidence type="ECO:0000313" key="2">
    <source>
        <dbReference type="Proteomes" id="UP001374893"/>
    </source>
</evidence>
<evidence type="ECO:0008006" key="3">
    <source>
        <dbReference type="Google" id="ProtNLM"/>
    </source>
</evidence>
<protein>
    <recommendedName>
        <fullName evidence="3">PH domain-containing protein</fullName>
    </recommendedName>
</protein>
<dbReference type="Proteomes" id="UP001374893">
    <property type="component" value="Chromosome"/>
</dbReference>
<organism evidence="1 2">
    <name type="scientific">Haloferula helveola</name>
    <dbReference type="NCBI Taxonomy" id="490095"/>
    <lineage>
        <taxon>Bacteria</taxon>
        <taxon>Pseudomonadati</taxon>
        <taxon>Verrucomicrobiota</taxon>
        <taxon>Verrucomicrobiia</taxon>
        <taxon>Verrucomicrobiales</taxon>
        <taxon>Verrucomicrobiaceae</taxon>
        <taxon>Haloferula</taxon>
    </lineage>
</organism>
<sequence length="115" mass="13031">MNEKERQLLQDEVGPAEPRLVVLSKAKIDTGLWWRRTPVWLCVVGDQLVMLSVARRRFIERVSIADCPSTHYNHASGELVIEPGEDLWVSRFPMSPGNAIRLLEVINPKALSLTL</sequence>
<dbReference type="RefSeq" id="WP_338687746.1">
    <property type="nucleotide sequence ID" value="NZ_AP024702.1"/>
</dbReference>
<name>A0ABM7RF17_9BACT</name>